<proteinExistence type="inferred from homology"/>
<keyword evidence="3 11" id="KW-0813">Transport</keyword>
<keyword evidence="4 11" id="KW-1003">Cell membrane</keyword>
<evidence type="ECO:0000256" key="1">
    <source>
        <dbReference type="ARBA" id="ARBA00004651"/>
    </source>
</evidence>
<keyword evidence="6 11" id="KW-0812">Transmembrane</keyword>
<dbReference type="Proteomes" id="UP000283255">
    <property type="component" value="Unassembled WGS sequence"/>
</dbReference>
<evidence type="ECO:0000256" key="3">
    <source>
        <dbReference type="ARBA" id="ARBA00022448"/>
    </source>
</evidence>
<dbReference type="GO" id="GO:0140359">
    <property type="term" value="F:ABC-type transporter activity"/>
    <property type="evidence" value="ECO:0007669"/>
    <property type="project" value="InterPro"/>
</dbReference>
<feature type="transmembrane region" description="Helical" evidence="11">
    <location>
        <begin position="181"/>
        <end position="199"/>
    </location>
</feature>
<dbReference type="InterPro" id="IPR000412">
    <property type="entry name" value="ABC_2_transport"/>
</dbReference>
<name>A0A418YDT9_9GAMM</name>
<feature type="transmembrane region" description="Helical" evidence="11">
    <location>
        <begin position="148"/>
        <end position="174"/>
    </location>
</feature>
<evidence type="ECO:0000256" key="6">
    <source>
        <dbReference type="ARBA" id="ARBA00022692"/>
    </source>
</evidence>
<feature type="transmembrane region" description="Helical" evidence="11">
    <location>
        <begin position="237"/>
        <end position="255"/>
    </location>
</feature>
<dbReference type="GO" id="GO:0015774">
    <property type="term" value="P:polysaccharide transport"/>
    <property type="evidence" value="ECO:0007669"/>
    <property type="project" value="UniProtKB-KW"/>
</dbReference>
<dbReference type="InterPro" id="IPR047817">
    <property type="entry name" value="ABC2_TM_bact-type"/>
</dbReference>
<dbReference type="PROSITE" id="PS51012">
    <property type="entry name" value="ABC_TM2"/>
    <property type="match status" value="1"/>
</dbReference>
<feature type="transmembrane region" description="Helical" evidence="11">
    <location>
        <begin position="71"/>
        <end position="91"/>
    </location>
</feature>
<comment type="similarity">
    <text evidence="2 11">Belongs to the ABC-2 integral membrane protein family.</text>
</comment>
<comment type="caution">
    <text evidence="13">The sequence shown here is derived from an EMBL/GenBank/DDBJ whole genome shotgun (WGS) entry which is preliminary data.</text>
</comment>
<dbReference type="PANTHER" id="PTHR30413:SF10">
    <property type="entry name" value="CAPSULE POLYSACCHARIDE EXPORT INNER-MEMBRANE PROTEIN CTRC"/>
    <property type="match status" value="1"/>
</dbReference>
<evidence type="ECO:0000256" key="11">
    <source>
        <dbReference type="RuleBase" id="RU361157"/>
    </source>
</evidence>
<keyword evidence="9" id="KW-0625">Polysaccharide transport</keyword>
<feature type="transmembrane region" description="Helical" evidence="11">
    <location>
        <begin position="30"/>
        <end position="51"/>
    </location>
</feature>
<evidence type="ECO:0000256" key="10">
    <source>
        <dbReference type="ARBA" id="ARBA00023136"/>
    </source>
</evidence>
<protein>
    <recommendedName>
        <fullName evidence="11">Transport permease protein</fullName>
    </recommendedName>
</protein>
<reference evidence="13 14" key="2">
    <citation type="submission" date="2019-01" db="EMBL/GenBank/DDBJ databases">
        <title>Motilimonas pumilus sp. nov., isolated from the gut of sea cucumber (Apostichopus japonicus).</title>
        <authorList>
            <person name="Wang F.-Q."/>
            <person name="Ren L.-H."/>
            <person name="Lin Y.-W."/>
            <person name="Sun G.-H."/>
            <person name="Du Z.-J."/>
            <person name="Zhao J.-X."/>
            <person name="Liu X.-J."/>
            <person name="Liu L.-J."/>
        </authorList>
    </citation>
    <scope>NUCLEOTIDE SEQUENCE [LARGE SCALE GENOMIC DNA]</scope>
    <source>
        <strain evidence="13 14">PLHSC7-2</strain>
    </source>
</reference>
<evidence type="ECO:0000256" key="2">
    <source>
        <dbReference type="ARBA" id="ARBA00007783"/>
    </source>
</evidence>
<organism evidence="13 14">
    <name type="scientific">Motilimonas pumila</name>
    <dbReference type="NCBI Taxonomy" id="2303987"/>
    <lineage>
        <taxon>Bacteria</taxon>
        <taxon>Pseudomonadati</taxon>
        <taxon>Pseudomonadota</taxon>
        <taxon>Gammaproteobacteria</taxon>
        <taxon>Alteromonadales</taxon>
        <taxon>Alteromonadales genera incertae sedis</taxon>
        <taxon>Motilimonas</taxon>
    </lineage>
</organism>
<dbReference type="Pfam" id="PF01061">
    <property type="entry name" value="ABC2_membrane"/>
    <property type="match status" value="1"/>
</dbReference>
<evidence type="ECO:0000313" key="14">
    <source>
        <dbReference type="Proteomes" id="UP000283255"/>
    </source>
</evidence>
<evidence type="ECO:0000256" key="5">
    <source>
        <dbReference type="ARBA" id="ARBA00022597"/>
    </source>
</evidence>
<feature type="transmembrane region" description="Helical" evidence="11">
    <location>
        <begin position="112"/>
        <end position="142"/>
    </location>
</feature>
<dbReference type="OrthoDB" id="9786910at2"/>
<sequence length="266" mass="30077">MLAFFSAPIRHRALIWAMAKRDIATKYKGSLLGVFWSFLNPLLMLAIYTFVFKYIFKAKWGVDESGIEVDFATLLFSGLLLHGWLAEVFSRSVSLIMSNVNLVKKVQFPLEVLPWVMLVASGIQLLIGFVVLLGFIIFNGIAIQWQLLLVPILLLPLGMFLLGASWLVAALGVFIRDIEQFMVSFITVLLFTSTIFFSLDNAPEVIRPLLLFNPLTIPVEALREAAIFGRFDAWGPWLIYTASAAIFMFFGHFVFKRLKPLFSDVL</sequence>
<evidence type="ECO:0000256" key="4">
    <source>
        <dbReference type="ARBA" id="ARBA00022475"/>
    </source>
</evidence>
<keyword evidence="14" id="KW-1185">Reference proteome</keyword>
<evidence type="ECO:0000313" key="13">
    <source>
        <dbReference type="EMBL" id="RJG42723.1"/>
    </source>
</evidence>
<evidence type="ECO:0000256" key="9">
    <source>
        <dbReference type="ARBA" id="ARBA00023047"/>
    </source>
</evidence>
<keyword evidence="10 11" id="KW-0472">Membrane</keyword>
<dbReference type="EMBL" id="QZCH01000014">
    <property type="protein sequence ID" value="RJG42723.1"/>
    <property type="molecule type" value="Genomic_DNA"/>
</dbReference>
<reference evidence="13 14" key="1">
    <citation type="submission" date="2018-09" db="EMBL/GenBank/DDBJ databases">
        <authorList>
            <person name="Wang F."/>
        </authorList>
    </citation>
    <scope>NUCLEOTIDE SEQUENCE [LARGE SCALE GENOMIC DNA]</scope>
    <source>
        <strain evidence="13 14">PLHSC7-2</strain>
    </source>
</reference>
<dbReference type="InterPro" id="IPR013525">
    <property type="entry name" value="ABC2_TM"/>
</dbReference>
<comment type="subcellular location">
    <subcellularLocation>
        <location evidence="11">Cell inner membrane</location>
        <topology evidence="11">Multi-pass membrane protein</topology>
    </subcellularLocation>
    <subcellularLocation>
        <location evidence="1">Cell membrane</location>
        <topology evidence="1">Multi-pass membrane protein</topology>
    </subcellularLocation>
</comment>
<evidence type="ECO:0000259" key="12">
    <source>
        <dbReference type="PROSITE" id="PS51012"/>
    </source>
</evidence>
<gene>
    <name evidence="13" type="ORF">D1Z90_11570</name>
</gene>
<dbReference type="PANTHER" id="PTHR30413">
    <property type="entry name" value="INNER MEMBRANE TRANSPORT PERMEASE"/>
    <property type="match status" value="1"/>
</dbReference>
<accession>A0A418YDT9</accession>
<keyword evidence="8 11" id="KW-1133">Transmembrane helix</keyword>
<keyword evidence="7" id="KW-0972">Capsule biogenesis/degradation</keyword>
<dbReference type="GO" id="GO:0015920">
    <property type="term" value="P:lipopolysaccharide transport"/>
    <property type="evidence" value="ECO:0007669"/>
    <property type="project" value="TreeGrafter"/>
</dbReference>
<keyword evidence="5" id="KW-0762">Sugar transport</keyword>
<dbReference type="AlphaFoldDB" id="A0A418YDT9"/>
<feature type="domain" description="ABC transmembrane type-2" evidence="12">
    <location>
        <begin position="32"/>
        <end position="258"/>
    </location>
</feature>
<evidence type="ECO:0000256" key="7">
    <source>
        <dbReference type="ARBA" id="ARBA00022903"/>
    </source>
</evidence>
<dbReference type="PRINTS" id="PR00164">
    <property type="entry name" value="ABC2TRNSPORT"/>
</dbReference>
<dbReference type="GO" id="GO:0043190">
    <property type="term" value="C:ATP-binding cassette (ABC) transporter complex"/>
    <property type="evidence" value="ECO:0007669"/>
    <property type="project" value="InterPro"/>
</dbReference>
<evidence type="ECO:0000256" key="8">
    <source>
        <dbReference type="ARBA" id="ARBA00022989"/>
    </source>
</evidence>
<dbReference type="RefSeq" id="WP_119910924.1">
    <property type="nucleotide sequence ID" value="NZ_QZCH01000014.1"/>
</dbReference>